<keyword evidence="2" id="KW-1185">Reference proteome</keyword>
<sequence length="108" mass="11549">MNTNASSSSGTTAAAAAYQTQATENVYFNVTGVDVHFGVVCPHKPRPISQILAKVEKHGLRVQATALPGDHIKSLFIIHARDAREGIAKVIPLKVQCNMAAKDIQSLI</sequence>
<dbReference type="GO" id="GO:0009960">
    <property type="term" value="P:endosperm development"/>
    <property type="evidence" value="ECO:0007669"/>
    <property type="project" value="InterPro"/>
</dbReference>
<dbReference type="AlphaFoldDB" id="A0AAD8JDG4"/>
<dbReference type="InterPro" id="IPR044278">
    <property type="entry name" value="BHLH95-like"/>
</dbReference>
<reference evidence="1" key="2">
    <citation type="submission" date="2023-05" db="EMBL/GenBank/DDBJ databases">
        <authorList>
            <person name="Schelkunov M.I."/>
        </authorList>
    </citation>
    <scope>NUCLEOTIDE SEQUENCE</scope>
    <source>
        <strain evidence="1">Hsosn_3</strain>
        <tissue evidence="1">Leaf</tissue>
    </source>
</reference>
<proteinExistence type="predicted"/>
<comment type="caution">
    <text evidence="1">The sequence shown here is derived from an EMBL/GenBank/DDBJ whole genome shotgun (WGS) entry which is preliminary data.</text>
</comment>
<name>A0AAD8JDG4_9APIA</name>
<dbReference type="PANTHER" id="PTHR46772:SF8">
    <property type="entry name" value="TRANSCRIPTION FACTOR BHLH95"/>
    <property type="match status" value="1"/>
</dbReference>
<gene>
    <name evidence="1" type="ORF">POM88_002090</name>
</gene>
<organism evidence="1 2">
    <name type="scientific">Heracleum sosnowskyi</name>
    <dbReference type="NCBI Taxonomy" id="360622"/>
    <lineage>
        <taxon>Eukaryota</taxon>
        <taxon>Viridiplantae</taxon>
        <taxon>Streptophyta</taxon>
        <taxon>Embryophyta</taxon>
        <taxon>Tracheophyta</taxon>
        <taxon>Spermatophyta</taxon>
        <taxon>Magnoliopsida</taxon>
        <taxon>eudicotyledons</taxon>
        <taxon>Gunneridae</taxon>
        <taxon>Pentapetalae</taxon>
        <taxon>asterids</taxon>
        <taxon>campanulids</taxon>
        <taxon>Apiales</taxon>
        <taxon>Apiaceae</taxon>
        <taxon>Apioideae</taxon>
        <taxon>apioid superclade</taxon>
        <taxon>Tordylieae</taxon>
        <taxon>Tordyliinae</taxon>
        <taxon>Heracleum</taxon>
    </lineage>
</organism>
<reference evidence="1" key="1">
    <citation type="submission" date="2023-02" db="EMBL/GenBank/DDBJ databases">
        <title>Genome of toxic invasive species Heracleum sosnowskyi carries increased number of genes despite the absence of recent whole-genome duplications.</title>
        <authorList>
            <person name="Schelkunov M."/>
            <person name="Shtratnikova V."/>
            <person name="Makarenko M."/>
            <person name="Klepikova A."/>
            <person name="Omelchenko D."/>
            <person name="Novikova G."/>
            <person name="Obukhova E."/>
            <person name="Bogdanov V."/>
            <person name="Penin A."/>
            <person name="Logacheva M."/>
        </authorList>
    </citation>
    <scope>NUCLEOTIDE SEQUENCE</scope>
    <source>
        <strain evidence="1">Hsosn_3</strain>
        <tissue evidence="1">Leaf</tissue>
    </source>
</reference>
<accession>A0AAD8JDG4</accession>
<protein>
    <submittedName>
        <fullName evidence="1">Uncharacterized protein</fullName>
    </submittedName>
</protein>
<dbReference type="EMBL" id="JAUIZM010000001">
    <property type="protein sequence ID" value="KAK1402485.1"/>
    <property type="molecule type" value="Genomic_DNA"/>
</dbReference>
<dbReference type="PANTHER" id="PTHR46772">
    <property type="entry name" value="BHLH DOMAIN-CONTAINING PROTEIN"/>
    <property type="match status" value="1"/>
</dbReference>
<dbReference type="GO" id="GO:0003700">
    <property type="term" value="F:DNA-binding transcription factor activity"/>
    <property type="evidence" value="ECO:0007669"/>
    <property type="project" value="InterPro"/>
</dbReference>
<evidence type="ECO:0000313" key="2">
    <source>
        <dbReference type="Proteomes" id="UP001237642"/>
    </source>
</evidence>
<evidence type="ECO:0000313" key="1">
    <source>
        <dbReference type="EMBL" id="KAK1402485.1"/>
    </source>
</evidence>
<dbReference type="Proteomes" id="UP001237642">
    <property type="component" value="Unassembled WGS sequence"/>
</dbReference>